<accession>A0A3Q7QU05</accession>
<dbReference type="SUPFAM" id="SSF48208">
    <property type="entry name" value="Six-hairpin glycosidases"/>
    <property type="match status" value="1"/>
</dbReference>
<reference key="1">
    <citation type="submission" date="2019-01" db="UniProtKB">
        <authorList>
            <consortium name="RefSeq"/>
        </authorList>
    </citation>
    <scope>IDENTIFICATION</scope>
</reference>
<dbReference type="AlphaFoldDB" id="A0A3Q7QU05"/>
<organism evidence="1 2">
    <name type="scientific">Callorhinus ursinus</name>
    <name type="common">Northern fur seal</name>
    <dbReference type="NCBI Taxonomy" id="34884"/>
    <lineage>
        <taxon>Eukaryota</taxon>
        <taxon>Metazoa</taxon>
        <taxon>Chordata</taxon>
        <taxon>Craniata</taxon>
        <taxon>Vertebrata</taxon>
        <taxon>Euteleostomi</taxon>
        <taxon>Mammalia</taxon>
        <taxon>Eutheria</taxon>
        <taxon>Laurasiatheria</taxon>
        <taxon>Carnivora</taxon>
        <taxon>Caniformia</taxon>
        <taxon>Pinnipedia</taxon>
        <taxon>Otariidae</taxon>
        <taxon>Callorhinus</taxon>
    </lineage>
</organism>
<dbReference type="Proteomes" id="UP000286641">
    <property type="component" value="Unplaced"/>
</dbReference>
<gene>
    <name evidence="2" type="primary">LOC112840180</name>
</gene>
<dbReference type="InParanoid" id="A0A3Q7QU05"/>
<dbReference type="InterPro" id="IPR012341">
    <property type="entry name" value="6hp_glycosidase-like_sf"/>
</dbReference>
<dbReference type="InterPro" id="IPR008928">
    <property type="entry name" value="6-hairpin_glycosidase_sf"/>
</dbReference>
<evidence type="ECO:0000313" key="2">
    <source>
        <dbReference type="RefSeq" id="XP_025749199.1"/>
    </source>
</evidence>
<protein>
    <submittedName>
        <fullName evidence="2">Trehalase-like</fullName>
    </submittedName>
</protein>
<dbReference type="GO" id="GO:0005975">
    <property type="term" value="P:carbohydrate metabolic process"/>
    <property type="evidence" value="ECO:0007669"/>
    <property type="project" value="InterPro"/>
</dbReference>
<keyword evidence="1" id="KW-1185">Reference proteome</keyword>
<proteinExistence type="predicted"/>
<dbReference type="Gene3D" id="1.50.10.10">
    <property type="match status" value="1"/>
</dbReference>
<dbReference type="RefSeq" id="XP_025749199.1">
    <property type="nucleotide sequence ID" value="XM_025893414.1"/>
</dbReference>
<evidence type="ECO:0000313" key="1">
    <source>
        <dbReference type="Proteomes" id="UP000286641"/>
    </source>
</evidence>
<sequence>MEVLGPGPLSLLEESKALATPGDSGDSGSCLGWGLGLAKSPSPRAQEVAFQLAQNWIRTNFEVYSQKSAMFEEEGFGWTSGVVLMLLDR</sequence>
<reference evidence="2" key="2">
    <citation type="submission" date="2025-08" db="UniProtKB">
        <authorList>
            <consortium name="RefSeq"/>
        </authorList>
    </citation>
    <scope>IDENTIFICATION</scope>
    <source>
        <tissue evidence="2">Blood</tissue>
    </source>
</reference>
<name>A0A3Q7QU05_CALUR</name>